<proteinExistence type="predicted"/>
<sequence length="148" mass="16956">MPQDIFMELMGILTPFAERRQSPNAIPFFMRFLSSLFYYATGSYQEHTGTSIHHPLSQSSMVKNIEEITNLLNHPTILPRFVRFPWTNEERAAHIETNSRMGLPGVLGLIDGTLIPIFPPTKPNQHYYCRKRFTAINAAVVSRFSLSQ</sequence>
<dbReference type="KEGG" id="foc:127750015"/>
<dbReference type="OrthoDB" id="7533242at2759"/>
<evidence type="ECO:0000313" key="1">
    <source>
        <dbReference type="Proteomes" id="UP000504606"/>
    </source>
</evidence>
<dbReference type="Proteomes" id="UP000504606">
    <property type="component" value="Unplaced"/>
</dbReference>
<name>A0A9C6UAL8_FRAOC</name>
<dbReference type="GeneID" id="127750015"/>
<organism evidence="1 2">
    <name type="scientific">Frankliniella occidentalis</name>
    <name type="common">Western flower thrips</name>
    <name type="synonym">Euthrips occidentalis</name>
    <dbReference type="NCBI Taxonomy" id="133901"/>
    <lineage>
        <taxon>Eukaryota</taxon>
        <taxon>Metazoa</taxon>
        <taxon>Ecdysozoa</taxon>
        <taxon>Arthropoda</taxon>
        <taxon>Hexapoda</taxon>
        <taxon>Insecta</taxon>
        <taxon>Pterygota</taxon>
        <taxon>Neoptera</taxon>
        <taxon>Paraneoptera</taxon>
        <taxon>Thysanoptera</taxon>
        <taxon>Terebrantia</taxon>
        <taxon>Thripoidea</taxon>
        <taxon>Thripidae</taxon>
        <taxon>Frankliniella</taxon>
    </lineage>
</organism>
<protein>
    <submittedName>
        <fullName evidence="2">Uncharacterized protein LOC127750015</fullName>
    </submittedName>
</protein>
<accession>A0A9C6UAL8</accession>
<keyword evidence="1" id="KW-1185">Reference proteome</keyword>
<reference evidence="2" key="1">
    <citation type="submission" date="2025-08" db="UniProtKB">
        <authorList>
            <consortium name="RefSeq"/>
        </authorList>
    </citation>
    <scope>IDENTIFICATION</scope>
    <source>
        <tissue evidence="2">Whole organism</tissue>
    </source>
</reference>
<gene>
    <name evidence="2" type="primary">LOC127750015</name>
</gene>
<dbReference type="RefSeq" id="XP_052126357.1">
    <property type="nucleotide sequence ID" value="XM_052270397.1"/>
</dbReference>
<dbReference type="AlphaFoldDB" id="A0A9C6UAL8"/>
<evidence type="ECO:0000313" key="2">
    <source>
        <dbReference type="RefSeq" id="XP_052126357.1"/>
    </source>
</evidence>